<dbReference type="InterPro" id="IPR038071">
    <property type="entry name" value="UROD/MetE-like_sf"/>
</dbReference>
<dbReference type="RefSeq" id="WP_050741536.1">
    <property type="nucleotide sequence ID" value="NZ_LGYO01000051.1"/>
</dbReference>
<dbReference type="CDD" id="cd03309">
    <property type="entry name" value="CmuC_like"/>
    <property type="match status" value="1"/>
</dbReference>
<keyword evidence="3" id="KW-1185">Reference proteome</keyword>
<reference evidence="3" key="1">
    <citation type="submission" date="2015-07" db="EMBL/GenBank/DDBJ databases">
        <title>Draft genome sequence of Acetobacterium bakii DSM 8293, a potential psychrophilic chemical producer through syngas fermentation.</title>
        <authorList>
            <person name="Song Y."/>
            <person name="Hwang S."/>
            <person name="Cho B.-K."/>
        </authorList>
    </citation>
    <scope>NUCLEOTIDE SEQUENCE [LARGE SCALE GENOMIC DNA]</scope>
    <source>
        <strain evidence="3">DSM 8239</strain>
    </source>
</reference>
<dbReference type="AlphaFoldDB" id="A0A0L6TWY8"/>
<dbReference type="STRING" id="52689.AKG39_16695"/>
<protein>
    <submittedName>
        <fullName evidence="2">Uroporphyrinogen decarboxylase</fullName>
    </submittedName>
</protein>
<evidence type="ECO:0000313" key="3">
    <source>
        <dbReference type="Proteomes" id="UP000036873"/>
    </source>
</evidence>
<organism evidence="2 3">
    <name type="scientific">Acetobacterium bakii</name>
    <dbReference type="NCBI Taxonomy" id="52689"/>
    <lineage>
        <taxon>Bacteria</taxon>
        <taxon>Bacillati</taxon>
        <taxon>Bacillota</taxon>
        <taxon>Clostridia</taxon>
        <taxon>Eubacteriales</taxon>
        <taxon>Eubacteriaceae</taxon>
        <taxon>Acetobacterium</taxon>
    </lineage>
</organism>
<dbReference type="InterPro" id="IPR000257">
    <property type="entry name" value="Uroporphyrinogen_deCOase"/>
</dbReference>
<proteinExistence type="predicted"/>
<evidence type="ECO:0000313" key="2">
    <source>
        <dbReference type="EMBL" id="KNZ40587.1"/>
    </source>
</evidence>
<gene>
    <name evidence="2" type="ORF">AKG39_16695</name>
</gene>
<feature type="domain" description="Uroporphyrinogen decarboxylase (URO-D)" evidence="1">
    <location>
        <begin position="50"/>
        <end position="287"/>
    </location>
</feature>
<dbReference type="InterPro" id="IPR052024">
    <property type="entry name" value="Methanogen_methyltrans"/>
</dbReference>
<dbReference type="GO" id="GO:0004853">
    <property type="term" value="F:uroporphyrinogen decarboxylase activity"/>
    <property type="evidence" value="ECO:0007669"/>
    <property type="project" value="InterPro"/>
</dbReference>
<dbReference type="GO" id="GO:0006779">
    <property type="term" value="P:porphyrin-containing compound biosynthetic process"/>
    <property type="evidence" value="ECO:0007669"/>
    <property type="project" value="InterPro"/>
</dbReference>
<dbReference type="SUPFAM" id="SSF51726">
    <property type="entry name" value="UROD/MetE-like"/>
    <property type="match status" value="1"/>
</dbReference>
<comment type="caution">
    <text evidence="2">The sequence shown here is derived from an EMBL/GenBank/DDBJ whole genome shotgun (WGS) entry which is preliminary data.</text>
</comment>
<dbReference type="Proteomes" id="UP000036873">
    <property type="component" value="Unassembled WGS sequence"/>
</dbReference>
<dbReference type="PANTHER" id="PTHR47099:SF1">
    <property type="entry name" value="METHYLCOBAMIDE:COM METHYLTRANSFERASE MTBA"/>
    <property type="match status" value="1"/>
</dbReference>
<evidence type="ECO:0000259" key="1">
    <source>
        <dbReference type="Pfam" id="PF01208"/>
    </source>
</evidence>
<accession>A0A0L6TWY8</accession>
<sequence>MLTKKQNLVEVMKGGNPDRFVKQYEAFAMMMRTPITRIKPPIGGEIVNEWGVTIRWPEGQLGAFPVHDEEHIVIKDITKWRDYVKAPSVECSEESWAVAIADAEAVDRNDQYVTVFVAPGIFEQVHYLMSMEEALMAYYEEPEAMHELIDYIVEFELKLAKEFVDHLHPDAVFHHDDWGSQINSFISPAMFEEFFVPAYKKIYGYYKDNGVELIIHHSDSYAANLVPAMIEMGIDIWQGVMTTNHVPDLIKEYGGKITFMGDIDSGVIDFPGWTKENIEEKVETACRRCGKLYFIPGASQGLNVSSFPGVYEATDEAIDRMTKEMF</sequence>
<dbReference type="OrthoDB" id="9815759at2"/>
<dbReference type="Pfam" id="PF01208">
    <property type="entry name" value="URO-D"/>
    <property type="match status" value="1"/>
</dbReference>
<dbReference type="Gene3D" id="3.20.20.210">
    <property type="match status" value="1"/>
</dbReference>
<dbReference type="PATRIC" id="fig|52689.4.peg.2884"/>
<dbReference type="EMBL" id="LGYO01000051">
    <property type="protein sequence ID" value="KNZ40587.1"/>
    <property type="molecule type" value="Genomic_DNA"/>
</dbReference>
<name>A0A0L6TWY8_9FIRM</name>
<dbReference type="PANTHER" id="PTHR47099">
    <property type="entry name" value="METHYLCOBAMIDE:COM METHYLTRANSFERASE MTBA"/>
    <property type="match status" value="1"/>
</dbReference>